<feature type="transmembrane region" description="Helical" evidence="7">
    <location>
        <begin position="201"/>
        <end position="223"/>
    </location>
</feature>
<name>A0A1V5SDR3_9BACT</name>
<comment type="pathway">
    <text evidence="7">Protein modification; lipoprotein biosynthesis (diacylglyceryl transfer).</text>
</comment>
<evidence type="ECO:0000256" key="4">
    <source>
        <dbReference type="ARBA" id="ARBA00022692"/>
    </source>
</evidence>
<dbReference type="NCBIfam" id="TIGR00544">
    <property type="entry name" value="lgt"/>
    <property type="match status" value="1"/>
</dbReference>
<evidence type="ECO:0000256" key="3">
    <source>
        <dbReference type="ARBA" id="ARBA00022679"/>
    </source>
</evidence>
<dbReference type="HAMAP" id="MF_01147">
    <property type="entry name" value="Lgt"/>
    <property type="match status" value="1"/>
</dbReference>
<keyword evidence="5 7" id="KW-1133">Transmembrane helix</keyword>
<reference evidence="8" key="1">
    <citation type="submission" date="2017-02" db="EMBL/GenBank/DDBJ databases">
        <title>Delving into the versatile metabolic prowess of the omnipresent phylum Bacteroidetes.</title>
        <authorList>
            <person name="Nobu M.K."/>
            <person name="Mei R."/>
            <person name="Narihiro T."/>
            <person name="Kuroda K."/>
            <person name="Liu W.-T."/>
        </authorList>
    </citation>
    <scope>NUCLEOTIDE SEQUENCE</scope>
    <source>
        <strain evidence="8">ADurb.Bin280</strain>
    </source>
</reference>
<keyword evidence="2 7" id="KW-1003">Cell membrane</keyword>
<feature type="transmembrane region" description="Helical" evidence="7">
    <location>
        <begin position="255"/>
        <end position="276"/>
    </location>
</feature>
<accession>A0A1V5SDR3</accession>
<evidence type="ECO:0000256" key="6">
    <source>
        <dbReference type="ARBA" id="ARBA00023136"/>
    </source>
</evidence>
<dbReference type="Pfam" id="PF01790">
    <property type="entry name" value="LGT"/>
    <property type="match status" value="1"/>
</dbReference>
<dbReference type="AlphaFoldDB" id="A0A1V5SDR3"/>
<gene>
    <name evidence="7 8" type="primary">lgt</name>
    <name evidence="8" type="ORF">BWY43_00403</name>
</gene>
<protein>
    <recommendedName>
        <fullName evidence="7">Phosphatidylglycerol--prolipoprotein diacylglyceryl transferase</fullName>
        <ecNumber evidence="7">2.5.1.145</ecNumber>
    </recommendedName>
</protein>
<keyword evidence="8" id="KW-0449">Lipoprotein</keyword>
<evidence type="ECO:0000256" key="1">
    <source>
        <dbReference type="ARBA" id="ARBA00007150"/>
    </source>
</evidence>
<feature type="transmembrane region" description="Helical" evidence="7">
    <location>
        <begin position="77"/>
        <end position="98"/>
    </location>
</feature>
<feature type="transmembrane region" description="Helical" evidence="7">
    <location>
        <begin position="118"/>
        <end position="137"/>
    </location>
</feature>
<comment type="caution">
    <text evidence="8">The sequence shown here is derived from an EMBL/GenBank/DDBJ whole genome shotgun (WGS) entry which is preliminary data.</text>
</comment>
<dbReference type="UniPathway" id="UPA00664"/>
<evidence type="ECO:0000256" key="2">
    <source>
        <dbReference type="ARBA" id="ARBA00022475"/>
    </source>
</evidence>
<comment type="subcellular location">
    <subcellularLocation>
        <location evidence="7">Cell membrane</location>
        <topology evidence="7">Multi-pass membrane protein</topology>
    </subcellularLocation>
</comment>
<dbReference type="PANTHER" id="PTHR30589:SF0">
    <property type="entry name" value="PHOSPHATIDYLGLYCEROL--PROLIPOPROTEIN DIACYLGLYCERYL TRANSFERASE"/>
    <property type="match status" value="1"/>
</dbReference>
<keyword evidence="8" id="KW-0328">Glycosyltransferase</keyword>
<dbReference type="PANTHER" id="PTHR30589">
    <property type="entry name" value="PROLIPOPROTEIN DIACYLGLYCERYL TRANSFERASE"/>
    <property type="match status" value="1"/>
</dbReference>
<feature type="transmembrane region" description="Helical" evidence="7">
    <location>
        <begin position="230"/>
        <end position="249"/>
    </location>
</feature>
<evidence type="ECO:0000256" key="5">
    <source>
        <dbReference type="ARBA" id="ARBA00022989"/>
    </source>
</evidence>
<comment type="function">
    <text evidence="7">Catalyzes the transfer of the diacylglyceryl group from phosphatidylglycerol to the sulfhydryl group of the N-terminal cysteine of a prolipoprotein, the first step in the formation of mature lipoproteins.</text>
</comment>
<dbReference type="GO" id="GO:0008961">
    <property type="term" value="F:phosphatidylglycerol-prolipoprotein diacylglyceryl transferase activity"/>
    <property type="evidence" value="ECO:0007669"/>
    <property type="project" value="UniProtKB-UniRule"/>
</dbReference>
<proteinExistence type="inferred from homology"/>
<sequence>MRKSLQAGASLLIFAFILLFLLVYLPEIFAGRQILDPVAFSIYSFSVKWYGILIALGALVAYLFISDEAKRRGVDRNTVESAVLVALIFGLIGARLGFVIQNVSYFLASPLEIFNTRLGGLSIHGALILGLVALYLYLKKSKKVQFGEIIDLVSPAVLLAIAIGRWGNLFNYEIVGQPTDVLWKMFVPLQYRVNDFSSSEFFHPVFLYESVLLAVLFIIYRLYLREKQIGFVYAFVAYCGVRIFVEFFRIDYRPIFVGLDLAQIVSFVIIIAVLLINQKIRAKNGKS</sequence>
<dbReference type="InterPro" id="IPR001640">
    <property type="entry name" value="Lgt"/>
</dbReference>
<dbReference type="EC" id="2.5.1.145" evidence="7"/>
<dbReference type="Proteomes" id="UP000485367">
    <property type="component" value="Unassembled WGS sequence"/>
</dbReference>
<organism evidence="8">
    <name type="scientific">candidate division WS2 bacterium ADurb.Bin280</name>
    <dbReference type="NCBI Taxonomy" id="1852829"/>
    <lineage>
        <taxon>Bacteria</taxon>
        <taxon>candidate division WS2</taxon>
    </lineage>
</organism>
<evidence type="ECO:0000313" key="8">
    <source>
        <dbReference type="EMBL" id="OQA52666.1"/>
    </source>
</evidence>
<dbReference type="GO" id="GO:0042158">
    <property type="term" value="P:lipoprotein biosynthetic process"/>
    <property type="evidence" value="ECO:0007669"/>
    <property type="project" value="UniProtKB-UniRule"/>
</dbReference>
<feature type="transmembrane region" description="Helical" evidence="7">
    <location>
        <begin position="149"/>
        <end position="167"/>
    </location>
</feature>
<keyword evidence="4 7" id="KW-0812">Transmembrane</keyword>
<comment type="catalytic activity">
    <reaction evidence="7">
        <text>L-cysteinyl-[prolipoprotein] + a 1,2-diacyl-sn-glycero-3-phospho-(1'-sn-glycerol) = an S-1,2-diacyl-sn-glyceryl-L-cysteinyl-[prolipoprotein] + sn-glycerol 1-phosphate + H(+)</text>
        <dbReference type="Rhea" id="RHEA:56712"/>
        <dbReference type="Rhea" id="RHEA-COMP:14679"/>
        <dbReference type="Rhea" id="RHEA-COMP:14680"/>
        <dbReference type="ChEBI" id="CHEBI:15378"/>
        <dbReference type="ChEBI" id="CHEBI:29950"/>
        <dbReference type="ChEBI" id="CHEBI:57685"/>
        <dbReference type="ChEBI" id="CHEBI:64716"/>
        <dbReference type="ChEBI" id="CHEBI:140658"/>
        <dbReference type="EC" id="2.5.1.145"/>
    </reaction>
</comment>
<dbReference type="GO" id="GO:0005886">
    <property type="term" value="C:plasma membrane"/>
    <property type="evidence" value="ECO:0007669"/>
    <property type="project" value="UniProtKB-SubCell"/>
</dbReference>
<dbReference type="EMBL" id="MWBO01000025">
    <property type="protein sequence ID" value="OQA52666.1"/>
    <property type="molecule type" value="Genomic_DNA"/>
</dbReference>
<feature type="transmembrane region" description="Helical" evidence="7">
    <location>
        <begin position="40"/>
        <end position="65"/>
    </location>
</feature>
<keyword evidence="3 7" id="KW-0808">Transferase</keyword>
<feature type="binding site" evidence="7">
    <location>
        <position position="165"/>
    </location>
    <ligand>
        <name>a 1,2-diacyl-sn-glycero-3-phospho-(1'-sn-glycerol)</name>
        <dbReference type="ChEBI" id="CHEBI:64716"/>
    </ligand>
</feature>
<evidence type="ECO:0000256" key="7">
    <source>
        <dbReference type="HAMAP-Rule" id="MF_01147"/>
    </source>
</evidence>
<comment type="similarity">
    <text evidence="1 7">Belongs to the Lgt family.</text>
</comment>
<keyword evidence="6 7" id="KW-0472">Membrane</keyword>